<dbReference type="InterPro" id="IPR040233">
    <property type="entry name" value="CCD97-like_C"/>
</dbReference>
<name>A0A8D8G414_CULPI</name>
<dbReference type="Pfam" id="PF09747">
    <property type="entry name" value="CCD97-like_C"/>
    <property type="match status" value="1"/>
</dbReference>
<feature type="region of interest" description="Disordered" evidence="1">
    <location>
        <begin position="209"/>
        <end position="273"/>
    </location>
</feature>
<feature type="compositionally biased region" description="Basic and acidic residues" evidence="1">
    <location>
        <begin position="209"/>
        <end position="220"/>
    </location>
</feature>
<evidence type="ECO:0000259" key="2">
    <source>
        <dbReference type="Pfam" id="PF09747"/>
    </source>
</evidence>
<feature type="compositionally biased region" description="Low complexity" evidence="1">
    <location>
        <begin position="21"/>
        <end position="33"/>
    </location>
</feature>
<proteinExistence type="predicted"/>
<reference evidence="3" key="1">
    <citation type="submission" date="2021-05" db="EMBL/GenBank/DDBJ databases">
        <authorList>
            <person name="Alioto T."/>
            <person name="Alioto T."/>
            <person name="Gomez Garrido J."/>
        </authorList>
    </citation>
    <scope>NUCLEOTIDE SEQUENCE</scope>
</reference>
<protein>
    <submittedName>
        <fullName evidence="3">Coiled-coil domain-containing protein 97</fullName>
    </submittedName>
</protein>
<dbReference type="EMBL" id="HBUE01225783">
    <property type="protein sequence ID" value="CAG6542018.1"/>
    <property type="molecule type" value="Transcribed_RNA"/>
</dbReference>
<dbReference type="AlphaFoldDB" id="A0A8D8G414"/>
<dbReference type="EMBL" id="HBUE01122141">
    <property type="protein sequence ID" value="CAG6492884.1"/>
    <property type="molecule type" value="Transcribed_RNA"/>
</dbReference>
<feature type="region of interest" description="Disordered" evidence="1">
    <location>
        <begin position="373"/>
        <end position="398"/>
    </location>
</feature>
<dbReference type="EMBL" id="HBUE01332510">
    <property type="protein sequence ID" value="CAG6594104.1"/>
    <property type="molecule type" value="Transcribed_RNA"/>
</dbReference>
<evidence type="ECO:0000313" key="3">
    <source>
        <dbReference type="EMBL" id="CAG6492884.1"/>
    </source>
</evidence>
<dbReference type="EMBL" id="HBUE01225785">
    <property type="protein sequence ID" value="CAG6542020.1"/>
    <property type="molecule type" value="Transcribed_RNA"/>
</dbReference>
<accession>A0A8D8G414</accession>
<feature type="region of interest" description="Disordered" evidence="1">
    <location>
        <begin position="330"/>
        <end position="360"/>
    </location>
</feature>
<feature type="compositionally biased region" description="Polar residues" evidence="1">
    <location>
        <begin position="1"/>
        <end position="16"/>
    </location>
</feature>
<dbReference type="EMBL" id="HBUE01332508">
    <property type="protein sequence ID" value="CAG6594102.1"/>
    <property type="molecule type" value="Transcribed_RNA"/>
</dbReference>
<feature type="compositionally biased region" description="Basic and acidic residues" evidence="1">
    <location>
        <begin position="256"/>
        <end position="267"/>
    </location>
</feature>
<feature type="region of interest" description="Disordered" evidence="1">
    <location>
        <begin position="1"/>
        <end position="36"/>
    </location>
</feature>
<feature type="domain" description="CCD97-like C-terminal" evidence="2">
    <location>
        <begin position="137"/>
        <end position="338"/>
    </location>
</feature>
<dbReference type="PANTHER" id="PTHR31840">
    <property type="entry name" value="COILED-COIL DOMAIN-CONTAINING PROTEIN 97"/>
    <property type="match status" value="1"/>
</dbReference>
<dbReference type="InterPro" id="IPR018613">
    <property type="entry name" value="Ccdc97-like"/>
</dbReference>
<sequence>MVTTHNDPLTMQQETAGATGPSPDDPQSTTPSPAQILPSDLIDHIARDPKVFFKSQQINDPELTTDERVAIVRDVLAKSHTTFLARFGLFLREEHLRFFEQDGQTSGYSPDESYEVGYYLERIRRSHNGGRHREVRNRRYAALKQLVQEGRYFSETEMMQREPLLYDQLVGQYLTEREKKARDAVGQKNDSLVSILFSGIDRDNVDALRQQQEQEEKSQDEAAGGDEDDGFRQNKPPGSPAFSRAQWGNFDDEEVERQRKVENDRATRQRNKKFSTPVTALTAGERDLLRDEFVGTMYSRFIAGEDEEFDYGKVDESMELDNLDIVEQDEQERYFDTDDGEEVQADDGSKMQQDGEESEDDLDVYMRHLEKHLDSQRNLEQMSSRMREINCEYESDDE</sequence>
<organism evidence="3">
    <name type="scientific">Culex pipiens</name>
    <name type="common">House mosquito</name>
    <dbReference type="NCBI Taxonomy" id="7175"/>
    <lineage>
        <taxon>Eukaryota</taxon>
        <taxon>Metazoa</taxon>
        <taxon>Ecdysozoa</taxon>
        <taxon>Arthropoda</taxon>
        <taxon>Hexapoda</taxon>
        <taxon>Insecta</taxon>
        <taxon>Pterygota</taxon>
        <taxon>Neoptera</taxon>
        <taxon>Endopterygota</taxon>
        <taxon>Diptera</taxon>
        <taxon>Nematocera</taxon>
        <taxon>Culicoidea</taxon>
        <taxon>Culicidae</taxon>
        <taxon>Culicinae</taxon>
        <taxon>Culicini</taxon>
        <taxon>Culex</taxon>
        <taxon>Culex</taxon>
    </lineage>
</organism>
<evidence type="ECO:0000256" key="1">
    <source>
        <dbReference type="SAM" id="MobiDB-lite"/>
    </source>
</evidence>
<dbReference type="PANTHER" id="PTHR31840:SF1">
    <property type="entry name" value="COILED-COIL DOMAIN-CONTAINING PROTEIN 97"/>
    <property type="match status" value="1"/>
</dbReference>